<gene>
    <name evidence="2" type="ORF">TPA0910_40490</name>
</gene>
<keyword evidence="3" id="KW-1185">Reference proteome</keyword>
<organism evidence="2 3">
    <name type="scientific">Streptomyces hygroscopicus</name>
    <dbReference type="NCBI Taxonomy" id="1912"/>
    <lineage>
        <taxon>Bacteria</taxon>
        <taxon>Bacillati</taxon>
        <taxon>Actinomycetota</taxon>
        <taxon>Actinomycetes</taxon>
        <taxon>Kitasatosporales</taxon>
        <taxon>Streptomycetaceae</taxon>
        <taxon>Streptomyces</taxon>
        <taxon>Streptomyces violaceusniger group</taxon>
    </lineage>
</organism>
<dbReference type="Proteomes" id="UP001054854">
    <property type="component" value="Unassembled WGS sequence"/>
</dbReference>
<evidence type="ECO:0008006" key="4">
    <source>
        <dbReference type="Google" id="ProtNLM"/>
    </source>
</evidence>
<reference evidence="2" key="1">
    <citation type="submission" date="2024-05" db="EMBL/GenBank/DDBJ databases">
        <title>Whole genome shotgun sequence of Streptomyces hygroscopicus NBRC 113678.</title>
        <authorList>
            <person name="Komaki H."/>
            <person name="Tamura T."/>
        </authorList>
    </citation>
    <scope>NUCLEOTIDE SEQUENCE</scope>
    <source>
        <strain evidence="2">N11-34</strain>
    </source>
</reference>
<dbReference type="EMBL" id="BNEK01000003">
    <property type="protein sequence ID" value="GHJ29616.1"/>
    <property type="molecule type" value="Genomic_DNA"/>
</dbReference>
<sequence length="94" mass="9445">MVVMVELVGHVLLQVVADTAGVPAAAGEQVLQSVRGGVAGPLGELPPVLAADRSEQAAYVVPHPPAGFDPGEAAPGPQDKETARGDLAVNVIEC</sequence>
<name>A0ABQ3U2X3_STRHY</name>
<evidence type="ECO:0000313" key="2">
    <source>
        <dbReference type="EMBL" id="GHJ29616.1"/>
    </source>
</evidence>
<evidence type="ECO:0000313" key="3">
    <source>
        <dbReference type="Proteomes" id="UP001054854"/>
    </source>
</evidence>
<protein>
    <recommendedName>
        <fullName evidence="4">Secreted protein</fullName>
    </recommendedName>
</protein>
<proteinExistence type="predicted"/>
<feature type="region of interest" description="Disordered" evidence="1">
    <location>
        <begin position="61"/>
        <end position="86"/>
    </location>
</feature>
<accession>A0ABQ3U2X3</accession>
<comment type="caution">
    <text evidence="2">The sequence shown here is derived from an EMBL/GenBank/DDBJ whole genome shotgun (WGS) entry which is preliminary data.</text>
</comment>
<evidence type="ECO:0000256" key="1">
    <source>
        <dbReference type="SAM" id="MobiDB-lite"/>
    </source>
</evidence>